<dbReference type="InterPro" id="IPR040591">
    <property type="entry name" value="RqcP2_RBD"/>
</dbReference>
<dbReference type="Gene3D" id="1.10.1050.10">
    <property type="entry name" value="Ribosomal Protein S4 Delta 41, Chain A, domain 1"/>
    <property type="match status" value="1"/>
</dbReference>
<feature type="domain" description="RNA-binding S4" evidence="2">
    <location>
        <begin position="181"/>
        <end position="238"/>
    </location>
</feature>
<name>A0A223KRW9_9BACI</name>
<dbReference type="InterPro" id="IPR012677">
    <property type="entry name" value="Nucleotide-bd_a/b_plait_sf"/>
</dbReference>
<dbReference type="Gene3D" id="3.30.70.330">
    <property type="match status" value="1"/>
</dbReference>
<dbReference type="SMART" id="SM00363">
    <property type="entry name" value="S4"/>
    <property type="match status" value="1"/>
</dbReference>
<dbReference type="GO" id="GO:0003723">
    <property type="term" value="F:RNA binding"/>
    <property type="evidence" value="ECO:0007669"/>
    <property type="project" value="UniProtKB-KW"/>
</dbReference>
<dbReference type="PROSITE" id="PS50889">
    <property type="entry name" value="S4"/>
    <property type="match status" value="1"/>
</dbReference>
<dbReference type="InterPro" id="IPR036986">
    <property type="entry name" value="S4_RNA-bd_sf"/>
</dbReference>
<evidence type="ECO:0000313" key="4">
    <source>
        <dbReference type="Proteomes" id="UP000215224"/>
    </source>
</evidence>
<evidence type="ECO:0000259" key="2">
    <source>
        <dbReference type="SMART" id="SM00363"/>
    </source>
</evidence>
<dbReference type="Proteomes" id="UP000215224">
    <property type="component" value="Chromosome"/>
</dbReference>
<dbReference type="InterPro" id="IPR002942">
    <property type="entry name" value="S4_RNA-bd"/>
</dbReference>
<protein>
    <submittedName>
        <fullName evidence="3">RNA-binding protein</fullName>
    </submittedName>
</protein>
<dbReference type="Pfam" id="PF01479">
    <property type="entry name" value="S4"/>
    <property type="match status" value="1"/>
</dbReference>
<sequence length="257" mass="29753">MNIYQHFRQEEHDFIDQVLEWKETVEEQYAPKLTDFLDPREQEIVRIVVGENQEVKVGFHGGNEGAERKRALLYPSYFNPTYADYNIKAFELSYASKFIKLEHPQILGSLMSLGLKRSKFGDIIFKEDRIQIVVAEEISSFVELQLKEIGRASVSLRLIPLENISSVKENWEESTTTITSTRLDVIVASIYNMARQKAKLLVEGSKVKVNWRLVEQPSFDCQEGDVISVRGYGRCKLISLEGKTKKDKWRLIFGKRK</sequence>
<dbReference type="STRING" id="1314751.GCA_001591425_02908"/>
<dbReference type="PANTHER" id="PTHR13633:SF3">
    <property type="entry name" value="MITOCHONDRIAL TRANSCRIPTION RESCUE FACTOR 1"/>
    <property type="match status" value="1"/>
</dbReference>
<dbReference type="PANTHER" id="PTHR13633">
    <property type="entry name" value="MITOCHONDRIAL TRANSCRIPTION RESCUE FACTOR 1"/>
    <property type="match status" value="1"/>
</dbReference>
<organism evidence="3 4">
    <name type="scientific">Sutcliffiella cohnii</name>
    <dbReference type="NCBI Taxonomy" id="33932"/>
    <lineage>
        <taxon>Bacteria</taxon>
        <taxon>Bacillati</taxon>
        <taxon>Bacillota</taxon>
        <taxon>Bacilli</taxon>
        <taxon>Bacillales</taxon>
        <taxon>Bacillaceae</taxon>
        <taxon>Sutcliffiella</taxon>
    </lineage>
</organism>
<reference evidence="3 4" key="1">
    <citation type="submission" date="2016-12" db="EMBL/GenBank/DDBJ databases">
        <title>The whole genome sequencing and assembly of Bacillus cohnii DSM 6307T strain.</title>
        <authorList>
            <person name="Lee Y.-J."/>
            <person name="Yi H."/>
            <person name="Bahn Y.-S."/>
            <person name="Kim J.F."/>
            <person name="Lee D.-W."/>
        </authorList>
    </citation>
    <scope>NUCLEOTIDE SEQUENCE [LARGE SCALE GENOMIC DNA]</scope>
    <source>
        <strain evidence="3 4">DSM 6307</strain>
    </source>
</reference>
<evidence type="ECO:0000313" key="3">
    <source>
        <dbReference type="EMBL" id="AST92127.1"/>
    </source>
</evidence>
<dbReference type="InterPro" id="IPR048443">
    <property type="entry name" value="RqcP2_N"/>
</dbReference>
<dbReference type="Pfam" id="PF21278">
    <property type="entry name" value="YlmH_1st"/>
    <property type="match status" value="1"/>
</dbReference>
<dbReference type="KEGG" id="bcoh:BC6307_12965"/>
<keyword evidence="4" id="KW-1185">Reference proteome</keyword>
<dbReference type="Gene3D" id="3.30.1370.160">
    <property type="match status" value="1"/>
</dbReference>
<dbReference type="Pfam" id="PF17774">
    <property type="entry name" value="YlmH_RBD"/>
    <property type="match status" value="1"/>
</dbReference>
<evidence type="ECO:0000256" key="1">
    <source>
        <dbReference type="PROSITE-ProRule" id="PRU00182"/>
    </source>
</evidence>
<dbReference type="Gene3D" id="3.10.290.10">
    <property type="entry name" value="RNA-binding S4 domain"/>
    <property type="match status" value="1"/>
</dbReference>
<dbReference type="AlphaFoldDB" id="A0A223KRW9"/>
<gene>
    <name evidence="3" type="ORF">BC6307_12965</name>
</gene>
<dbReference type="EMBL" id="CP018866">
    <property type="protein sequence ID" value="AST92127.1"/>
    <property type="molecule type" value="Genomic_DNA"/>
</dbReference>
<dbReference type="RefSeq" id="WP_066417577.1">
    <property type="nucleotide sequence ID" value="NZ_CP018866.1"/>
</dbReference>
<dbReference type="CDD" id="cd00165">
    <property type="entry name" value="S4"/>
    <property type="match status" value="1"/>
</dbReference>
<keyword evidence="1" id="KW-0694">RNA-binding</keyword>
<proteinExistence type="predicted"/>
<dbReference type="SUPFAM" id="SSF55174">
    <property type="entry name" value="Alpha-L RNA-binding motif"/>
    <property type="match status" value="1"/>
</dbReference>
<accession>A0A223KRW9</accession>